<name>A0A507ZGK7_9FLAO</name>
<reference evidence="2 3" key="1">
    <citation type="submission" date="2019-06" db="EMBL/GenBank/DDBJ databases">
        <title>Flavibacter putida gen. nov., sp. nov., a novel marine bacterium of the family Flavobacteriaceae isolated from coastal seawater.</title>
        <authorList>
            <person name="Feng X."/>
        </authorList>
    </citation>
    <scope>NUCLEOTIDE SEQUENCE [LARGE SCALE GENOMIC DNA]</scope>
    <source>
        <strain evidence="2 3">PLHSN227</strain>
    </source>
</reference>
<keyword evidence="3" id="KW-1185">Reference proteome</keyword>
<proteinExistence type="predicted"/>
<organism evidence="2 3">
    <name type="scientific">Haloflavibacter putidus</name>
    <dbReference type="NCBI Taxonomy" id="2576776"/>
    <lineage>
        <taxon>Bacteria</taxon>
        <taxon>Pseudomonadati</taxon>
        <taxon>Bacteroidota</taxon>
        <taxon>Flavobacteriia</taxon>
        <taxon>Flavobacteriales</taxon>
        <taxon>Flavobacteriaceae</taxon>
        <taxon>Haloflavibacter</taxon>
    </lineage>
</organism>
<dbReference type="EMBL" id="VIAR01000015">
    <property type="protein sequence ID" value="TQD34025.1"/>
    <property type="molecule type" value="Genomic_DNA"/>
</dbReference>
<evidence type="ECO:0008006" key="4">
    <source>
        <dbReference type="Google" id="ProtNLM"/>
    </source>
</evidence>
<gene>
    <name evidence="2" type="ORF">FKR84_12455</name>
</gene>
<dbReference type="AlphaFoldDB" id="A0A507ZGK7"/>
<evidence type="ECO:0000313" key="2">
    <source>
        <dbReference type="EMBL" id="TQD34025.1"/>
    </source>
</evidence>
<evidence type="ECO:0000256" key="1">
    <source>
        <dbReference type="SAM" id="SignalP"/>
    </source>
</evidence>
<dbReference type="RefSeq" id="WP_141422646.1">
    <property type="nucleotide sequence ID" value="NZ_VIAR01000015.1"/>
</dbReference>
<feature type="signal peptide" evidence="1">
    <location>
        <begin position="1"/>
        <end position="19"/>
    </location>
</feature>
<dbReference type="PROSITE" id="PS51257">
    <property type="entry name" value="PROKAR_LIPOPROTEIN"/>
    <property type="match status" value="1"/>
</dbReference>
<dbReference type="Proteomes" id="UP000317169">
    <property type="component" value="Unassembled WGS sequence"/>
</dbReference>
<sequence length="203" mass="23097">MRKLLILFMILSLYSCSNDDDGTGSSLPAITSEGKNTFGCKIDGETFLPKNNGGFSAGYTTVLRAQYRYYEYEYYGLEPGYHLAISAYNSLTNKSIRIELPASNEPIMTGETYPITIKNNGNISAEYSFSTNTQDPDNPNIYYYNSFNHITTENYNGEITFNLVDEENQIISGVFYFSCLNPETNEIVEILDGRFDIEYDNWF</sequence>
<protein>
    <recommendedName>
        <fullName evidence="4">DUF4352 domain-containing protein</fullName>
    </recommendedName>
</protein>
<dbReference type="OrthoDB" id="881763at2"/>
<evidence type="ECO:0000313" key="3">
    <source>
        <dbReference type="Proteomes" id="UP000317169"/>
    </source>
</evidence>
<keyword evidence="1" id="KW-0732">Signal</keyword>
<feature type="chain" id="PRO_5021324830" description="DUF4352 domain-containing protein" evidence="1">
    <location>
        <begin position="20"/>
        <end position="203"/>
    </location>
</feature>
<accession>A0A507ZGK7</accession>
<comment type="caution">
    <text evidence="2">The sequence shown here is derived from an EMBL/GenBank/DDBJ whole genome shotgun (WGS) entry which is preliminary data.</text>
</comment>